<proteinExistence type="predicted"/>
<evidence type="ECO:0000256" key="1">
    <source>
        <dbReference type="ARBA" id="ARBA00001941"/>
    </source>
</evidence>
<dbReference type="SMART" id="SM00270">
    <property type="entry name" value="ChtBD1"/>
    <property type="match status" value="3"/>
</dbReference>
<dbReference type="Pfam" id="PF00187">
    <property type="entry name" value="Chitin_bind_1"/>
    <property type="match status" value="3"/>
</dbReference>
<keyword evidence="5 11" id="KW-0378">Hydrolase</keyword>
<evidence type="ECO:0000259" key="9">
    <source>
        <dbReference type="PROSITE" id="PS50941"/>
    </source>
</evidence>
<comment type="caution">
    <text evidence="11">The sequence shown here is derived from an EMBL/GenBank/DDBJ whole genome shotgun (WGS) entry which is preliminary data.</text>
</comment>
<reference evidence="11 12" key="1">
    <citation type="submission" date="2016-08" db="EMBL/GenBank/DDBJ databases">
        <title>Genomes of anaerobic fungi encode conserved fungal cellulosomes for biomass hydrolysis.</title>
        <authorList>
            <consortium name="DOE Joint Genome Institute"/>
            <person name="Haitjema C.H."/>
            <person name="Gilmore S.P."/>
            <person name="Henske J.K."/>
            <person name="Solomon K.V."/>
            <person name="De Groot R."/>
            <person name="Kuo A."/>
            <person name="Mondo S.J."/>
            <person name="Salamov A.A."/>
            <person name="Labutti K."/>
            <person name="Zhao Z."/>
            <person name="Chiniquy J."/>
            <person name="Barry K."/>
            <person name="Brewer H.M."/>
            <person name="Purvine S.O."/>
            <person name="Wright A.T."/>
            <person name="Boxma B."/>
            <person name="Van Alen T."/>
            <person name="Hackstein J.H."/>
            <person name="Baker S.E."/>
            <person name="Grigoriev I.V."/>
            <person name="O'Malley M.A."/>
        </authorList>
    </citation>
    <scope>NUCLEOTIDE SEQUENCE [LARGE SCALE GENOMIC DNA]</scope>
    <source>
        <strain evidence="12">finn</strain>
    </source>
</reference>
<feature type="disulfide bond" evidence="7">
    <location>
        <begin position="172"/>
        <end position="184"/>
    </location>
</feature>
<dbReference type="Gene3D" id="3.30.60.10">
    <property type="entry name" value="Endochitinase-like"/>
    <property type="match status" value="3"/>
</dbReference>
<dbReference type="SUPFAM" id="SSF57016">
    <property type="entry name" value="Plant lectins/antimicrobial peptides"/>
    <property type="match status" value="3"/>
</dbReference>
<dbReference type="GO" id="GO:0046872">
    <property type="term" value="F:metal ion binding"/>
    <property type="evidence" value="ECO:0007669"/>
    <property type="project" value="UniProtKB-KW"/>
</dbReference>
<dbReference type="InterPro" id="IPR011330">
    <property type="entry name" value="Glyco_hydro/deAcase_b/a-brl"/>
</dbReference>
<dbReference type="EMBL" id="MCFH01000001">
    <property type="protein sequence ID" value="ORX60789.1"/>
    <property type="molecule type" value="Genomic_DNA"/>
</dbReference>
<dbReference type="PANTHER" id="PTHR46471:SF2">
    <property type="entry name" value="CHITIN DEACETYLASE-RELATED"/>
    <property type="match status" value="1"/>
</dbReference>
<evidence type="ECO:0000313" key="11">
    <source>
        <dbReference type="EMBL" id="ORX60789.1"/>
    </source>
</evidence>
<comment type="caution">
    <text evidence="7">Lacks conserved residue(s) required for the propagation of feature annotation.</text>
</comment>
<dbReference type="Pfam" id="PF01522">
    <property type="entry name" value="Polysacc_deac_1"/>
    <property type="match status" value="1"/>
</dbReference>
<feature type="chain" id="PRO_5012440546" evidence="8">
    <location>
        <begin position="20"/>
        <end position="497"/>
    </location>
</feature>
<feature type="disulfide bond" evidence="7">
    <location>
        <begin position="251"/>
        <end position="265"/>
    </location>
</feature>
<name>A0A1Y1VN15_9FUNG</name>
<dbReference type="PROSITE" id="PS51677">
    <property type="entry name" value="NODB"/>
    <property type="match status" value="1"/>
</dbReference>
<keyword evidence="6" id="KW-0119">Carbohydrate metabolism</keyword>
<sequence>MRYIKYILAAIALISSASAANEGKCGPGFGSCSSGQCCSQYGYCGTTNDHCGTGCKPDFGLCLSTKKTTTKTVNKKTTTKAAVTKKTTTTKAAVTKKTTTKKTTTKKTTTKAAVTKKTTTTKAVVTKKTTTTKAAITKKTTTVKPVTTTVAPVETKLPVSTTGMCGPDDGICPGTSCCSQYGFCGVSDAHCGKGCQSEFGRCGITETKTTTIIKKTTTIKNSSTTTAANTDKISTNGRCGAEDGSCPAGQCCSQYGYCGSTEDHCGTGCQSEFGYCGEIETVSGFKYYSKCIAKNQWALTFDDGPYEYDIKLLDLLKAKGVKATFFINGNNVMDIRTEKAKKIIQRMNKDGHIIASHTWSHANIEEISKKDLIIEMTNLEKYISEYTGKKPAFMRPPYGAGNGKLDIAKTLKSLGYTAACMWNVDTLDWEKSGNVDYALGEFKKNLGKPILSLNHNYYEDITEERLLKLVEAEIDYMISNGYTPVTMDECLGLEAYQ</sequence>
<feature type="disulfide bond" evidence="7">
    <location>
        <begin position="32"/>
        <end position="44"/>
    </location>
</feature>
<keyword evidence="2 7" id="KW-0147">Chitin-binding</keyword>
<protein>
    <submittedName>
        <fullName evidence="11">Glycoside hydrolase/deacetylase</fullName>
    </submittedName>
</protein>
<evidence type="ECO:0000256" key="3">
    <source>
        <dbReference type="ARBA" id="ARBA00022723"/>
    </source>
</evidence>
<gene>
    <name evidence="11" type="ORF">BCR36DRAFT_578867</name>
</gene>
<feature type="disulfide bond" evidence="7">
    <location>
        <begin position="37"/>
        <end position="51"/>
    </location>
</feature>
<accession>A0A1Y1VN15</accession>
<dbReference type="AlphaFoldDB" id="A0A1Y1VN15"/>
<dbReference type="InterPro" id="IPR036861">
    <property type="entry name" value="Endochitinase-like_sf"/>
</dbReference>
<evidence type="ECO:0000256" key="7">
    <source>
        <dbReference type="PROSITE-ProRule" id="PRU00261"/>
    </source>
</evidence>
<keyword evidence="7" id="KW-1015">Disulfide bond</keyword>
<feature type="disulfide bond" evidence="7">
    <location>
        <begin position="246"/>
        <end position="258"/>
    </location>
</feature>
<dbReference type="GO" id="GO:0008061">
    <property type="term" value="F:chitin binding"/>
    <property type="evidence" value="ECO:0007669"/>
    <property type="project" value="UniProtKB-UniRule"/>
</dbReference>
<dbReference type="PANTHER" id="PTHR46471">
    <property type="entry name" value="CHITIN DEACETYLASE"/>
    <property type="match status" value="1"/>
</dbReference>
<dbReference type="PROSITE" id="PS50941">
    <property type="entry name" value="CHIT_BIND_I_2"/>
    <property type="match status" value="3"/>
</dbReference>
<dbReference type="Proteomes" id="UP000193719">
    <property type="component" value="Unassembled WGS sequence"/>
</dbReference>
<evidence type="ECO:0000256" key="8">
    <source>
        <dbReference type="SAM" id="SignalP"/>
    </source>
</evidence>
<dbReference type="STRING" id="1754191.A0A1Y1VN15"/>
<evidence type="ECO:0000256" key="2">
    <source>
        <dbReference type="ARBA" id="ARBA00022669"/>
    </source>
</evidence>
<dbReference type="InterPro" id="IPR001002">
    <property type="entry name" value="Chitin-bd_1"/>
</dbReference>
<dbReference type="InterPro" id="IPR002509">
    <property type="entry name" value="NODB_dom"/>
</dbReference>
<evidence type="ECO:0000259" key="10">
    <source>
        <dbReference type="PROSITE" id="PS51677"/>
    </source>
</evidence>
<dbReference type="Gene3D" id="3.20.20.370">
    <property type="entry name" value="Glycoside hydrolase/deacetylase"/>
    <property type="match status" value="1"/>
</dbReference>
<feature type="signal peptide" evidence="8">
    <location>
        <begin position="1"/>
        <end position="19"/>
    </location>
</feature>
<reference evidence="11 12" key="2">
    <citation type="submission" date="2016-08" db="EMBL/GenBank/DDBJ databases">
        <title>Pervasive Adenine N6-methylation of Active Genes in Fungi.</title>
        <authorList>
            <consortium name="DOE Joint Genome Institute"/>
            <person name="Mondo S.J."/>
            <person name="Dannebaum R.O."/>
            <person name="Kuo R.C."/>
            <person name="Labutti K."/>
            <person name="Haridas S."/>
            <person name="Kuo A."/>
            <person name="Salamov A."/>
            <person name="Ahrendt S.R."/>
            <person name="Lipzen A."/>
            <person name="Sullivan W."/>
            <person name="Andreopoulos W.B."/>
            <person name="Clum A."/>
            <person name="Lindquist E."/>
            <person name="Daum C."/>
            <person name="Ramamoorthy G.K."/>
            <person name="Gryganskyi A."/>
            <person name="Culley D."/>
            <person name="Magnuson J.K."/>
            <person name="James T.Y."/>
            <person name="O'Malley M.A."/>
            <person name="Stajich J.E."/>
            <person name="Spatafora J.W."/>
            <person name="Visel A."/>
            <person name="Grigoriev I.V."/>
        </authorList>
    </citation>
    <scope>NUCLEOTIDE SEQUENCE [LARGE SCALE GENOMIC DNA]</scope>
    <source>
        <strain evidence="12">finn</strain>
    </source>
</reference>
<dbReference type="SUPFAM" id="SSF88713">
    <property type="entry name" value="Glycoside hydrolase/deacetylase"/>
    <property type="match status" value="1"/>
</dbReference>
<evidence type="ECO:0000313" key="12">
    <source>
        <dbReference type="Proteomes" id="UP000193719"/>
    </source>
</evidence>
<dbReference type="CDD" id="cd00035">
    <property type="entry name" value="ChtBD1"/>
    <property type="match status" value="2"/>
</dbReference>
<keyword evidence="4 8" id="KW-0732">Signal</keyword>
<comment type="cofactor">
    <cofactor evidence="1">
        <name>Co(2+)</name>
        <dbReference type="ChEBI" id="CHEBI:48828"/>
    </cofactor>
</comment>
<feature type="domain" description="Chitin-binding type-1" evidence="9">
    <location>
        <begin position="22"/>
        <end position="64"/>
    </location>
</feature>
<feature type="disulfide bond" evidence="7">
    <location>
        <begin position="177"/>
        <end position="191"/>
    </location>
</feature>
<dbReference type="GO" id="GO:0016810">
    <property type="term" value="F:hydrolase activity, acting on carbon-nitrogen (but not peptide) bonds"/>
    <property type="evidence" value="ECO:0007669"/>
    <property type="project" value="InterPro"/>
</dbReference>
<dbReference type="OrthoDB" id="2124814at2759"/>
<evidence type="ECO:0000256" key="4">
    <source>
        <dbReference type="ARBA" id="ARBA00022729"/>
    </source>
</evidence>
<feature type="domain" description="Chitin-binding type-1" evidence="9">
    <location>
        <begin position="162"/>
        <end position="204"/>
    </location>
</feature>
<feature type="domain" description="NodB homology" evidence="10">
    <location>
        <begin position="295"/>
        <end position="485"/>
    </location>
</feature>
<dbReference type="GO" id="GO:0005975">
    <property type="term" value="P:carbohydrate metabolic process"/>
    <property type="evidence" value="ECO:0007669"/>
    <property type="project" value="InterPro"/>
</dbReference>
<feature type="domain" description="Chitin-binding type-1" evidence="9">
    <location>
        <begin position="236"/>
        <end position="278"/>
    </location>
</feature>
<keyword evidence="12" id="KW-1185">Reference proteome</keyword>
<organism evidence="11 12">
    <name type="scientific">Piromyces finnis</name>
    <dbReference type="NCBI Taxonomy" id="1754191"/>
    <lineage>
        <taxon>Eukaryota</taxon>
        <taxon>Fungi</taxon>
        <taxon>Fungi incertae sedis</taxon>
        <taxon>Chytridiomycota</taxon>
        <taxon>Chytridiomycota incertae sedis</taxon>
        <taxon>Neocallimastigomycetes</taxon>
        <taxon>Neocallimastigales</taxon>
        <taxon>Neocallimastigaceae</taxon>
        <taxon>Piromyces</taxon>
    </lineage>
</organism>
<keyword evidence="3" id="KW-0479">Metal-binding</keyword>
<evidence type="ECO:0000256" key="6">
    <source>
        <dbReference type="ARBA" id="ARBA00023277"/>
    </source>
</evidence>
<evidence type="ECO:0000256" key="5">
    <source>
        <dbReference type="ARBA" id="ARBA00022801"/>
    </source>
</evidence>